<dbReference type="OrthoDB" id="1450284at2"/>
<dbReference type="PROSITE" id="PS51007">
    <property type="entry name" value="CYTC"/>
    <property type="match status" value="1"/>
</dbReference>
<keyword evidence="7" id="KW-1185">Reference proteome</keyword>
<dbReference type="Pfam" id="PF07635">
    <property type="entry name" value="PSCyt1"/>
    <property type="match status" value="1"/>
</dbReference>
<dbReference type="GO" id="GO:0009055">
    <property type="term" value="F:electron transfer activity"/>
    <property type="evidence" value="ECO:0007669"/>
    <property type="project" value="InterPro"/>
</dbReference>
<name>A0A1H6Y231_9BACT</name>
<dbReference type="PANTHER" id="PTHR35889">
    <property type="entry name" value="CYCLOINULO-OLIGOSACCHARIDE FRUCTANOTRANSFERASE-RELATED"/>
    <property type="match status" value="1"/>
</dbReference>
<organism evidence="6 7">
    <name type="scientific">Cyclobacterium xiamenense</name>
    <dbReference type="NCBI Taxonomy" id="1297121"/>
    <lineage>
        <taxon>Bacteria</taxon>
        <taxon>Pseudomonadati</taxon>
        <taxon>Bacteroidota</taxon>
        <taxon>Cytophagia</taxon>
        <taxon>Cytophagales</taxon>
        <taxon>Cyclobacteriaceae</taxon>
        <taxon>Cyclobacterium</taxon>
    </lineage>
</organism>
<dbReference type="Pfam" id="PF07587">
    <property type="entry name" value="PSD1"/>
    <property type="match status" value="1"/>
</dbReference>
<dbReference type="AlphaFoldDB" id="A0A1H6Y231"/>
<evidence type="ECO:0000256" key="3">
    <source>
        <dbReference type="ARBA" id="ARBA00023004"/>
    </source>
</evidence>
<reference evidence="7" key="1">
    <citation type="submission" date="2016-10" db="EMBL/GenBank/DDBJ databases">
        <authorList>
            <person name="Varghese N."/>
            <person name="Submissions S."/>
        </authorList>
    </citation>
    <scope>NUCLEOTIDE SEQUENCE [LARGE SCALE GENOMIC DNA]</scope>
    <source>
        <strain evidence="7">IBRC-M 10761</strain>
    </source>
</reference>
<dbReference type="Pfam" id="PF07583">
    <property type="entry name" value="PSCyt2"/>
    <property type="match status" value="1"/>
</dbReference>
<dbReference type="InterPro" id="IPR036909">
    <property type="entry name" value="Cyt_c-like_dom_sf"/>
</dbReference>
<dbReference type="SUPFAM" id="SSF46626">
    <property type="entry name" value="Cytochrome c"/>
    <property type="match status" value="1"/>
</dbReference>
<dbReference type="GO" id="GO:0020037">
    <property type="term" value="F:heme binding"/>
    <property type="evidence" value="ECO:0007669"/>
    <property type="project" value="InterPro"/>
</dbReference>
<proteinExistence type="predicted"/>
<dbReference type="PROSITE" id="PS51257">
    <property type="entry name" value="PROKAR_LIPOPROTEIN"/>
    <property type="match status" value="1"/>
</dbReference>
<gene>
    <name evidence="6" type="ORF">SAMN05192553_103421</name>
</gene>
<dbReference type="EMBL" id="FNZH01000003">
    <property type="protein sequence ID" value="SEJ35378.1"/>
    <property type="molecule type" value="Genomic_DNA"/>
</dbReference>
<keyword evidence="1 4" id="KW-0349">Heme</keyword>
<dbReference type="InterPro" id="IPR009056">
    <property type="entry name" value="Cyt_c-like_dom"/>
</dbReference>
<evidence type="ECO:0000313" key="7">
    <source>
        <dbReference type="Proteomes" id="UP000199403"/>
    </source>
</evidence>
<accession>A0A1H6Y231</accession>
<dbReference type="InterPro" id="IPR011444">
    <property type="entry name" value="DUF1549"/>
</dbReference>
<dbReference type="InterPro" id="IPR011429">
    <property type="entry name" value="Cyt_c_Planctomycete-type"/>
</dbReference>
<evidence type="ECO:0000256" key="4">
    <source>
        <dbReference type="PROSITE-ProRule" id="PRU00433"/>
    </source>
</evidence>
<keyword evidence="3 4" id="KW-0408">Iron</keyword>
<keyword evidence="2 4" id="KW-0479">Metal-binding</keyword>
<protein>
    <submittedName>
        <fullName evidence="6">Planctomycete cytochrome C</fullName>
    </submittedName>
</protein>
<dbReference type="STRING" id="1416801.SAMN05192553_103421"/>
<evidence type="ECO:0000256" key="2">
    <source>
        <dbReference type="ARBA" id="ARBA00022723"/>
    </source>
</evidence>
<dbReference type="RefSeq" id="WP_092173901.1">
    <property type="nucleotide sequence ID" value="NZ_FNZH01000003.1"/>
</dbReference>
<dbReference type="PANTHER" id="PTHR35889:SF3">
    <property type="entry name" value="F-BOX DOMAIN-CONTAINING PROTEIN"/>
    <property type="match status" value="1"/>
</dbReference>
<evidence type="ECO:0000313" key="6">
    <source>
        <dbReference type="EMBL" id="SEJ35378.1"/>
    </source>
</evidence>
<feature type="domain" description="Cytochrome c" evidence="5">
    <location>
        <begin position="26"/>
        <end position="226"/>
    </location>
</feature>
<sequence length="770" mass="86920">MLKYPTYFLFALALLGACSEKPADGEFMASGDQISYNFHVRPILSDNCFACHGPDENKRESGLRLDMAESAYAALKENPGAHAIVPGKPAESEVIKRLVSTDAAEMMPPPESNLKLSEAEKEIIRKWIDQGAAYEPHWSFVPPVKAALPELSDPSWPQNELDYFVGSRLEQRGLTPNQPANKMHLLKRLSIDLTGLPPSLELMQAYQADESPEATEKIIDRLLDSPAFGERMAVLWMDISRYSDSYGYQDDNVRTQWPYRDWVIHAFNNNMPYDRFITWQLAGDLLPDASKEQILATAFNRNHKYTEEGGVIPEEYRVEYNVDKTNTFTKAILGLTVECAQCHDHKYDPISQENYFQLYAFFNNTPEKGYEGDVSISKPAKNPIMWIEKEDLQGVLDFVNHKDTSNIMVSVMADFKDSLRRTYILDRGLYDQPTREVQPSTPEAIFSFDQNTYKPNRLGLAEWTFAEDNPLTARVFVNLIWQELFGAGIVRSAGDFGMQGDLPTHPQLLDWLAVDFQQSGWDIKQLIKTIVSSATYQQSAEVDKKKQEKDPDNFYLARAPRIRMNAEHIRDMVLFSSGLMVQELGGPSVKPYQPEGLWEASTSGRGELAEYRQDAGNSLYRRGLYTFIKLTSPPPKPIIFDGSNRDVCEVTRNRTNTPLQALAMLNDPLVLEASRVLAAGLLDQGKSEDAAIEEAFARILCRPPSAEERGLLTEYYREELKRFQQSPEKILQAVRPGESPLGPMGDTAEAAALMQVIVAIYNVEEAITKT</sequence>
<evidence type="ECO:0000256" key="1">
    <source>
        <dbReference type="ARBA" id="ARBA00022617"/>
    </source>
</evidence>
<dbReference type="Proteomes" id="UP000199403">
    <property type="component" value="Unassembled WGS sequence"/>
</dbReference>
<evidence type="ECO:0000259" key="5">
    <source>
        <dbReference type="PROSITE" id="PS51007"/>
    </source>
</evidence>
<dbReference type="GO" id="GO:0046872">
    <property type="term" value="F:metal ion binding"/>
    <property type="evidence" value="ECO:0007669"/>
    <property type="project" value="UniProtKB-KW"/>
</dbReference>
<dbReference type="InterPro" id="IPR022655">
    <property type="entry name" value="DUF1553"/>
</dbReference>